<name>A0A0E9VFZ2_ANGAN</name>
<sequence>MNALMGHLSWTVVLINRH</sequence>
<organism evidence="1">
    <name type="scientific">Anguilla anguilla</name>
    <name type="common">European freshwater eel</name>
    <name type="synonym">Muraena anguilla</name>
    <dbReference type="NCBI Taxonomy" id="7936"/>
    <lineage>
        <taxon>Eukaryota</taxon>
        <taxon>Metazoa</taxon>
        <taxon>Chordata</taxon>
        <taxon>Craniata</taxon>
        <taxon>Vertebrata</taxon>
        <taxon>Euteleostomi</taxon>
        <taxon>Actinopterygii</taxon>
        <taxon>Neopterygii</taxon>
        <taxon>Teleostei</taxon>
        <taxon>Anguilliformes</taxon>
        <taxon>Anguillidae</taxon>
        <taxon>Anguilla</taxon>
    </lineage>
</organism>
<dbReference type="AlphaFoldDB" id="A0A0E9VFZ2"/>
<accession>A0A0E9VFZ2</accession>
<dbReference type="EMBL" id="GBXM01031580">
    <property type="protein sequence ID" value="JAH76997.1"/>
    <property type="molecule type" value="Transcribed_RNA"/>
</dbReference>
<reference evidence="1" key="2">
    <citation type="journal article" date="2015" name="Fish Shellfish Immunol.">
        <title>Early steps in the European eel (Anguilla anguilla)-Vibrio vulnificus interaction in the gills: Role of the RtxA13 toxin.</title>
        <authorList>
            <person name="Callol A."/>
            <person name="Pajuelo D."/>
            <person name="Ebbesson L."/>
            <person name="Teles M."/>
            <person name="MacKenzie S."/>
            <person name="Amaro C."/>
        </authorList>
    </citation>
    <scope>NUCLEOTIDE SEQUENCE</scope>
</reference>
<proteinExistence type="predicted"/>
<protein>
    <submittedName>
        <fullName evidence="1">Uncharacterized protein</fullName>
    </submittedName>
</protein>
<reference evidence="1" key="1">
    <citation type="submission" date="2014-11" db="EMBL/GenBank/DDBJ databases">
        <authorList>
            <person name="Amaro Gonzalez C."/>
        </authorList>
    </citation>
    <scope>NUCLEOTIDE SEQUENCE</scope>
</reference>
<evidence type="ECO:0000313" key="1">
    <source>
        <dbReference type="EMBL" id="JAH76997.1"/>
    </source>
</evidence>